<evidence type="ECO:0000256" key="16">
    <source>
        <dbReference type="SAM" id="MobiDB-lite"/>
    </source>
</evidence>
<reference evidence="20 21" key="1">
    <citation type="submission" date="2019-01" db="EMBL/GenBank/DDBJ databases">
        <authorList>
            <person name="Sayadi A."/>
        </authorList>
    </citation>
    <scope>NUCLEOTIDE SEQUENCE [LARGE SCALE GENOMIC DNA]</scope>
</reference>
<dbReference type="GO" id="GO:0004383">
    <property type="term" value="F:guanylate cyclase activity"/>
    <property type="evidence" value="ECO:0007669"/>
    <property type="project" value="UniProtKB-EC"/>
</dbReference>
<dbReference type="InterPro" id="IPR000719">
    <property type="entry name" value="Prot_kinase_dom"/>
</dbReference>
<dbReference type="Gene3D" id="6.10.250.780">
    <property type="match status" value="1"/>
</dbReference>
<dbReference type="Pfam" id="PF07714">
    <property type="entry name" value="PK_Tyr_Ser-Thr"/>
    <property type="match status" value="1"/>
</dbReference>
<gene>
    <name evidence="20" type="ORF">CALMAC_LOCUS2716</name>
</gene>
<comment type="subcellular location">
    <subcellularLocation>
        <location evidence="2">Membrane</location>
        <topology evidence="2">Single-pass type I membrane protein</topology>
    </subcellularLocation>
</comment>
<evidence type="ECO:0000256" key="6">
    <source>
        <dbReference type="ARBA" id="ARBA00022741"/>
    </source>
</evidence>
<evidence type="ECO:0000256" key="4">
    <source>
        <dbReference type="ARBA" id="ARBA00022692"/>
    </source>
</evidence>
<dbReference type="InterPro" id="IPR001245">
    <property type="entry name" value="Ser-Thr/Tyr_kinase_cat_dom"/>
</dbReference>
<evidence type="ECO:0000256" key="15">
    <source>
        <dbReference type="RuleBase" id="RU003431"/>
    </source>
</evidence>
<keyword evidence="4" id="KW-0812">Transmembrane</keyword>
<dbReference type="InterPro" id="IPR029787">
    <property type="entry name" value="Nucleotide_cyclase"/>
</dbReference>
<evidence type="ECO:0000313" key="20">
    <source>
        <dbReference type="EMBL" id="VEN37482.1"/>
    </source>
</evidence>
<evidence type="ECO:0000256" key="14">
    <source>
        <dbReference type="RuleBase" id="RU000405"/>
    </source>
</evidence>
<dbReference type="CDD" id="cd06370">
    <property type="entry name" value="PBP1_SAP_GC-like"/>
    <property type="match status" value="1"/>
</dbReference>
<accession>A0A653BPI5</accession>
<dbReference type="GO" id="GO:0007168">
    <property type="term" value="P:receptor guanylyl cyclase signaling pathway"/>
    <property type="evidence" value="ECO:0007669"/>
    <property type="project" value="TreeGrafter"/>
</dbReference>
<dbReference type="GO" id="GO:0004672">
    <property type="term" value="F:protein kinase activity"/>
    <property type="evidence" value="ECO:0007669"/>
    <property type="project" value="InterPro"/>
</dbReference>
<protein>
    <recommendedName>
        <fullName evidence="3 15">Guanylate cyclase</fullName>
        <ecNumber evidence="3 15">4.6.1.2</ecNumber>
    </recommendedName>
</protein>
<dbReference type="GO" id="GO:0004016">
    <property type="term" value="F:adenylate cyclase activity"/>
    <property type="evidence" value="ECO:0007669"/>
    <property type="project" value="TreeGrafter"/>
</dbReference>
<dbReference type="GO" id="GO:0005525">
    <property type="term" value="F:GTP binding"/>
    <property type="evidence" value="ECO:0007669"/>
    <property type="project" value="UniProtKB-KW"/>
</dbReference>
<evidence type="ECO:0000313" key="21">
    <source>
        <dbReference type="Proteomes" id="UP000410492"/>
    </source>
</evidence>
<keyword evidence="12 14" id="KW-0456">Lyase</keyword>
<dbReference type="PANTHER" id="PTHR11920">
    <property type="entry name" value="GUANYLYL CYCLASE"/>
    <property type="match status" value="1"/>
</dbReference>
<dbReference type="Pfam" id="PF01094">
    <property type="entry name" value="ANF_receptor"/>
    <property type="match status" value="1"/>
</dbReference>
<dbReference type="Pfam" id="PF00211">
    <property type="entry name" value="Guanylate_cyc"/>
    <property type="match status" value="1"/>
</dbReference>
<dbReference type="FunFam" id="3.40.50.2300:FF:000403">
    <property type="entry name" value="Guanylate cyclase"/>
    <property type="match status" value="1"/>
</dbReference>
<dbReference type="GO" id="GO:0005524">
    <property type="term" value="F:ATP binding"/>
    <property type="evidence" value="ECO:0007669"/>
    <property type="project" value="InterPro"/>
</dbReference>
<keyword evidence="13 15" id="KW-0141">cGMP biosynthesis</keyword>
<dbReference type="SMART" id="SM00044">
    <property type="entry name" value="CYCc"/>
    <property type="match status" value="1"/>
</dbReference>
<proteinExistence type="inferred from homology"/>
<dbReference type="InterPro" id="IPR011009">
    <property type="entry name" value="Kinase-like_dom_sf"/>
</dbReference>
<evidence type="ECO:0000256" key="10">
    <source>
        <dbReference type="ARBA" id="ARBA00023170"/>
    </source>
</evidence>
<name>A0A653BPI5_CALMS</name>
<dbReference type="EC" id="4.6.1.2" evidence="3 15"/>
<feature type="signal peptide" evidence="17">
    <location>
        <begin position="1"/>
        <end position="42"/>
    </location>
</feature>
<feature type="region of interest" description="Disordered" evidence="16">
    <location>
        <begin position="1232"/>
        <end position="1257"/>
    </location>
</feature>
<evidence type="ECO:0000256" key="11">
    <source>
        <dbReference type="ARBA" id="ARBA00023180"/>
    </source>
</evidence>
<dbReference type="PROSITE" id="PS00452">
    <property type="entry name" value="GUANYLATE_CYCLASE_1"/>
    <property type="match status" value="1"/>
</dbReference>
<dbReference type="Gene3D" id="3.40.50.2300">
    <property type="match status" value="2"/>
</dbReference>
<keyword evidence="5 17" id="KW-0732">Signal</keyword>
<dbReference type="CDD" id="cd07302">
    <property type="entry name" value="CHD"/>
    <property type="match status" value="1"/>
</dbReference>
<evidence type="ECO:0000259" key="18">
    <source>
        <dbReference type="PROSITE" id="PS50011"/>
    </source>
</evidence>
<keyword evidence="7" id="KW-1133">Transmembrane helix</keyword>
<dbReference type="SUPFAM" id="SSF53822">
    <property type="entry name" value="Periplasmic binding protein-like I"/>
    <property type="match status" value="1"/>
</dbReference>
<dbReference type="GO" id="GO:0001653">
    <property type="term" value="F:peptide receptor activity"/>
    <property type="evidence" value="ECO:0007669"/>
    <property type="project" value="TreeGrafter"/>
</dbReference>
<evidence type="ECO:0000256" key="1">
    <source>
        <dbReference type="ARBA" id="ARBA00001436"/>
    </source>
</evidence>
<dbReference type="InterPro" id="IPR001828">
    <property type="entry name" value="ANF_lig-bd_rcpt"/>
</dbReference>
<dbReference type="OrthoDB" id="5984008at2759"/>
<feature type="region of interest" description="Disordered" evidence="16">
    <location>
        <begin position="1325"/>
        <end position="1354"/>
    </location>
</feature>
<comment type="similarity">
    <text evidence="14">Belongs to the adenylyl cyclase class-4/guanylyl cyclase family.</text>
</comment>
<comment type="catalytic activity">
    <reaction evidence="1 15">
        <text>GTP = 3',5'-cyclic GMP + diphosphate</text>
        <dbReference type="Rhea" id="RHEA:13665"/>
        <dbReference type="ChEBI" id="CHEBI:33019"/>
        <dbReference type="ChEBI" id="CHEBI:37565"/>
        <dbReference type="ChEBI" id="CHEBI:57746"/>
        <dbReference type="EC" id="4.6.1.2"/>
    </reaction>
</comment>
<evidence type="ECO:0000256" key="8">
    <source>
        <dbReference type="ARBA" id="ARBA00023134"/>
    </source>
</evidence>
<feature type="domain" description="Guanylate cyclase" evidence="19">
    <location>
        <begin position="1013"/>
        <end position="1143"/>
    </location>
</feature>
<dbReference type="Gene3D" id="3.30.70.1230">
    <property type="entry name" value="Nucleotide cyclase"/>
    <property type="match status" value="1"/>
</dbReference>
<dbReference type="InterPro" id="IPR001054">
    <property type="entry name" value="A/G_cyclase"/>
</dbReference>
<dbReference type="PROSITE" id="PS50011">
    <property type="entry name" value="PROTEIN_KINASE_DOM"/>
    <property type="match status" value="1"/>
</dbReference>
<dbReference type="GO" id="GO:0005886">
    <property type="term" value="C:plasma membrane"/>
    <property type="evidence" value="ECO:0007669"/>
    <property type="project" value="TreeGrafter"/>
</dbReference>
<keyword evidence="9" id="KW-0472">Membrane</keyword>
<evidence type="ECO:0000259" key="19">
    <source>
        <dbReference type="PROSITE" id="PS50125"/>
    </source>
</evidence>
<evidence type="ECO:0000256" key="12">
    <source>
        <dbReference type="ARBA" id="ARBA00023239"/>
    </source>
</evidence>
<evidence type="ECO:0000256" key="17">
    <source>
        <dbReference type="SAM" id="SignalP"/>
    </source>
</evidence>
<dbReference type="FunFam" id="3.30.70.1230:FF:000019">
    <property type="entry name" value="Guanylate cyclase"/>
    <property type="match status" value="1"/>
</dbReference>
<dbReference type="InterPro" id="IPR028082">
    <property type="entry name" value="Peripla_BP_I"/>
</dbReference>
<feature type="chain" id="PRO_5024923967" description="Guanylate cyclase" evidence="17">
    <location>
        <begin position="43"/>
        <end position="1539"/>
    </location>
</feature>
<dbReference type="InterPro" id="IPR018297">
    <property type="entry name" value="A/G_cyclase_CS"/>
</dbReference>
<dbReference type="PROSITE" id="PS50125">
    <property type="entry name" value="GUANYLATE_CYCLASE_2"/>
    <property type="match status" value="1"/>
</dbReference>
<keyword evidence="11" id="KW-0325">Glycoprotein</keyword>
<evidence type="ECO:0000256" key="7">
    <source>
        <dbReference type="ARBA" id="ARBA00022989"/>
    </source>
</evidence>
<dbReference type="FunFam" id="1.10.510.10:FF:000545">
    <property type="entry name" value="Guanylate cyclase"/>
    <property type="match status" value="1"/>
</dbReference>
<evidence type="ECO:0000256" key="9">
    <source>
        <dbReference type="ARBA" id="ARBA00023136"/>
    </source>
</evidence>
<evidence type="ECO:0000256" key="3">
    <source>
        <dbReference type="ARBA" id="ARBA00012202"/>
    </source>
</evidence>
<dbReference type="InterPro" id="IPR050401">
    <property type="entry name" value="Cyclic_nucleotide_synthase"/>
</dbReference>
<dbReference type="GO" id="GO:0035556">
    <property type="term" value="P:intracellular signal transduction"/>
    <property type="evidence" value="ECO:0007669"/>
    <property type="project" value="InterPro"/>
</dbReference>
<dbReference type="CDD" id="cd14042">
    <property type="entry name" value="PK_GC-A_B"/>
    <property type="match status" value="1"/>
</dbReference>
<dbReference type="Proteomes" id="UP000410492">
    <property type="component" value="Unassembled WGS sequence"/>
</dbReference>
<evidence type="ECO:0000256" key="5">
    <source>
        <dbReference type="ARBA" id="ARBA00022729"/>
    </source>
</evidence>
<organism evidence="20 21">
    <name type="scientific">Callosobruchus maculatus</name>
    <name type="common">Southern cowpea weevil</name>
    <name type="synonym">Pulse bruchid</name>
    <dbReference type="NCBI Taxonomy" id="64391"/>
    <lineage>
        <taxon>Eukaryota</taxon>
        <taxon>Metazoa</taxon>
        <taxon>Ecdysozoa</taxon>
        <taxon>Arthropoda</taxon>
        <taxon>Hexapoda</taxon>
        <taxon>Insecta</taxon>
        <taxon>Pterygota</taxon>
        <taxon>Neoptera</taxon>
        <taxon>Endopterygota</taxon>
        <taxon>Coleoptera</taxon>
        <taxon>Polyphaga</taxon>
        <taxon>Cucujiformia</taxon>
        <taxon>Chrysomeloidea</taxon>
        <taxon>Chrysomelidae</taxon>
        <taxon>Bruchinae</taxon>
        <taxon>Bruchini</taxon>
        <taxon>Callosobruchus</taxon>
    </lineage>
</organism>
<dbReference type="SUPFAM" id="SSF55073">
    <property type="entry name" value="Nucleotide cyclase"/>
    <property type="match status" value="1"/>
</dbReference>
<dbReference type="SUPFAM" id="SSF56112">
    <property type="entry name" value="Protein kinase-like (PK-like)"/>
    <property type="match status" value="1"/>
</dbReference>
<dbReference type="EMBL" id="CAACVG010003414">
    <property type="protein sequence ID" value="VEN37482.1"/>
    <property type="molecule type" value="Genomic_DNA"/>
</dbReference>
<evidence type="ECO:0000256" key="2">
    <source>
        <dbReference type="ARBA" id="ARBA00004479"/>
    </source>
</evidence>
<sequence>MQCPRPAQPQAPPTRPRCSPLLLLAVAAAAAALLSAAPGATAVTPPPEDEYGGGAAPIAVEGTSPAHRGAGLRARGTALLAYNNELDAELEAGNELVAAGFNGSLEGGVYGKEADLSVGNLRMEPLYKKKTLNVGYLTAVKGELKERQGLQISGAISMALKEVNEDPDILPNVTLALKWYDTRGETVAATKAMTDMICEGVSAFFGPEGTCHVEAIVSQARNIPMISYKCSDYKASEVPTFARTEPPDTQVTKSVISLLSYYKWKKFSIIYESPYSTVAHSLKEQAKVNNITVNFKKEAMDRHKCCEDNLPCCQLTDWYKIIQDTKNRTRIYVFLGTPMSLLELMNTMQTAKLFENGEYIVIYIDMNTYSDKQAYQYLWKPDEINRLKSCEQIPDYEGFKKRAKSLFVVAPTAPTENYRNFTERVRYYNSQPPFNFTVSNILNSYEPYVTIYAAYLFDSVKLYASALHHLLSQEPVLTDKVIIDVASNGTKIIETIIKINGTYKSITGAMMKIDKNGDSEGNFSVIAFTHPREKVVHDNFTCSFQMRPVVQFKSELDDDDSTLPSYSPNKYIYWPNGVRPKDEPSCGFDNELCPKADTQLNSVVAAGVLAVALFCAAVVTASIYRKWKIEQEIEGLLWKIDREEIHEINDRDCVVASPSKLSLVSASVASYESRGGLQVFATTAQYRGVVVRIKELTFNRKKDISREVMKEMRLLRELRHDNVNSFIGACVLPNSLFLVTDYCAKGSLYDIIENEDIKLDKMFIASLVHDLIKGMLYLHNSMLICHGNLKSSNCVVTSRWVLQVTDFGLAEMRHCAENDMTIGEHQYYRSLFWKAPEILRNPLLHIRGTQKGDVYSFAIILYEILGRKGPFGPTGYEPRDIVELVKRIPVDEPPFRPNIDALLDAEIGCDDYVLQCMKDCWAENPEARPDFATVRSRLKKMKDGKNKNIMDQMMDMMVTYAHNLEDLVTERTRLLYEEKLKTEDLLNRMLPQPVAERLTKGYGVEPESFDQVTIYFSDIVGFTAMSAESTPLQVVNFLNDLYTVFDGIIKGYDVYKVETIGDAYMVVSGLPLRNGDLHAGEIASMALDLLAAVKNHTIAHRPKETLKLRIGIHTGPVVAGVVGLTMPRYCLFGDTVNTASRMESNGEPLKIHISGQCKEALDKLGGYLIEERGLVNMKGKGEVRTYWLVGATEQAVQKREVDLRGLPPLFCRPRRSPKLTADSRQPSICGFGGLHSRRHSSVPRGTSGEVENATPNSSPAIAMRSAARNFARVNSLTVPDAAAAGTGTGAQVGSRTTLDTVFGSVIMEPDDNSKRVVRPRRVLSSIASSSDEHSKSHTTLPRIRESKSLDPLPLVKPPRSTEIIGRFLRGASRISTRSLENCEKCGDVQIIAIPEDKLINNNFPNGNLLGVQVEECVGYMDDVQAPLLDPTTQAPTIMRHRGSSGIEDIPDTEFSKRWRSMECVPAGTTDDPSTLDYRDFTNRRSAEAHTKKSHRNPVACWLRGLLNGGGNGIKTTGDGSLRKTAGVINDFQSDKESIV</sequence>
<keyword evidence="21" id="KW-1185">Reference proteome</keyword>
<keyword evidence="6" id="KW-0547">Nucleotide-binding</keyword>
<evidence type="ECO:0000256" key="13">
    <source>
        <dbReference type="ARBA" id="ARBA00023293"/>
    </source>
</evidence>
<keyword evidence="10" id="KW-0675">Receptor</keyword>
<feature type="domain" description="Protein kinase" evidence="18">
    <location>
        <begin position="666"/>
        <end position="938"/>
    </location>
</feature>
<dbReference type="Gene3D" id="1.10.510.10">
    <property type="entry name" value="Transferase(Phosphotransferase) domain 1"/>
    <property type="match status" value="1"/>
</dbReference>
<dbReference type="PANTHER" id="PTHR11920:SF474">
    <property type="entry name" value="RECEPTOR-TYPE GUANYLATE CYCLASE GYC76C"/>
    <property type="match status" value="1"/>
</dbReference>
<keyword evidence="8" id="KW-0342">GTP-binding</keyword>